<organism evidence="4 7">
    <name type="scientific">Bacteroides stercoris</name>
    <dbReference type="NCBI Taxonomy" id="46506"/>
    <lineage>
        <taxon>Bacteria</taxon>
        <taxon>Pseudomonadati</taxon>
        <taxon>Bacteroidota</taxon>
        <taxon>Bacteroidia</taxon>
        <taxon>Bacteroidales</taxon>
        <taxon>Bacteroidaceae</taxon>
        <taxon>Bacteroides</taxon>
    </lineage>
</organism>
<dbReference type="EMBL" id="QRPN01000021">
    <property type="protein sequence ID" value="RHM16029.1"/>
    <property type="molecule type" value="Genomic_DNA"/>
</dbReference>
<dbReference type="FunFam" id="2.60.120.1440:FF:000001">
    <property type="entry name" value="Putative anti-sigma factor"/>
    <property type="match status" value="1"/>
</dbReference>
<dbReference type="Pfam" id="PF04773">
    <property type="entry name" value="FecR"/>
    <property type="match status" value="1"/>
</dbReference>
<evidence type="ECO:0000313" key="7">
    <source>
        <dbReference type="Proteomes" id="UP000285305"/>
    </source>
</evidence>
<evidence type="ECO:0000313" key="4">
    <source>
        <dbReference type="EMBL" id="RHC28076.1"/>
    </source>
</evidence>
<dbReference type="Gene3D" id="2.60.120.1440">
    <property type="match status" value="1"/>
</dbReference>
<keyword evidence="1" id="KW-1133">Transmembrane helix</keyword>
<dbReference type="PANTHER" id="PTHR30273">
    <property type="entry name" value="PERIPLASMIC SIGNAL SENSOR AND SIGMA FACTOR ACTIVATOR FECR-RELATED"/>
    <property type="match status" value="1"/>
</dbReference>
<keyword evidence="1" id="KW-0812">Transmembrane</keyword>
<dbReference type="EMBL" id="QSHQ01000026">
    <property type="protein sequence ID" value="RHC28076.1"/>
    <property type="molecule type" value="Genomic_DNA"/>
</dbReference>
<dbReference type="InterPro" id="IPR012373">
    <property type="entry name" value="Ferrdict_sens_TM"/>
</dbReference>
<evidence type="ECO:0000313" key="5">
    <source>
        <dbReference type="EMBL" id="RHM16029.1"/>
    </source>
</evidence>
<sequence length="328" mass="37918">MINEKLLAKFLMDECTENELCEIKRWMDESNEHAFELFTIEELYQLGKTGFSTRATDVDRAEQMLFKRLKNGRKRKSESWILSSWMRYAATFVGIILLSGTIYLTFLKYNTEKESLLTVNTRNEVEQLTLPDGTKVWLNKNSIFRYPKEFDENNREVHLEGEGYFEVKKNSSKPFVVHSESMQVRVLGTIFNLKTDQANRSAIATLVQGEIEVKGNHNEGMIVLTPRQEAELDGVSHRLMVRQIDTGIEHWHNNSFAFESADIFTIARTLEKYYDVSIVLSSDLNTKSTYSGTLMKSEKVEDVLNSVSNAVPIKYRIEDNRVYLSAKF</sequence>
<feature type="transmembrane region" description="Helical" evidence="1">
    <location>
        <begin position="85"/>
        <end position="106"/>
    </location>
</feature>
<evidence type="ECO:0000256" key="1">
    <source>
        <dbReference type="SAM" id="Phobius"/>
    </source>
</evidence>
<dbReference type="Gene3D" id="3.55.50.30">
    <property type="match status" value="1"/>
</dbReference>
<dbReference type="PANTHER" id="PTHR30273:SF2">
    <property type="entry name" value="PROTEIN FECR"/>
    <property type="match status" value="1"/>
</dbReference>
<dbReference type="PIRSF" id="PIRSF018266">
    <property type="entry name" value="FecR"/>
    <property type="match status" value="1"/>
</dbReference>
<dbReference type="GO" id="GO:0016989">
    <property type="term" value="F:sigma factor antagonist activity"/>
    <property type="evidence" value="ECO:0007669"/>
    <property type="project" value="TreeGrafter"/>
</dbReference>
<reference evidence="6 7" key="1">
    <citation type="submission" date="2018-08" db="EMBL/GenBank/DDBJ databases">
        <title>A genome reference for cultivated species of the human gut microbiota.</title>
        <authorList>
            <person name="Zou Y."/>
            <person name="Xue W."/>
            <person name="Luo G."/>
        </authorList>
    </citation>
    <scope>NUCLEOTIDE SEQUENCE [LARGE SCALE GENOMIC DNA]</scope>
    <source>
        <strain evidence="5 6">AF35-20</strain>
        <strain evidence="4 7">AM36-9BH</strain>
    </source>
</reference>
<dbReference type="Proteomes" id="UP000284604">
    <property type="component" value="Unassembled WGS sequence"/>
</dbReference>
<evidence type="ECO:0000259" key="2">
    <source>
        <dbReference type="Pfam" id="PF04773"/>
    </source>
</evidence>
<dbReference type="InterPro" id="IPR032508">
    <property type="entry name" value="FecR_C"/>
</dbReference>
<proteinExistence type="predicted"/>
<feature type="domain" description="Protein FecR C-terminal" evidence="3">
    <location>
        <begin position="256"/>
        <end position="323"/>
    </location>
</feature>
<dbReference type="Pfam" id="PF16344">
    <property type="entry name" value="FecR_C"/>
    <property type="match status" value="1"/>
</dbReference>
<name>A0A413ZPC5_BACSE</name>
<evidence type="ECO:0000259" key="3">
    <source>
        <dbReference type="Pfam" id="PF16344"/>
    </source>
</evidence>
<feature type="domain" description="FecR protein" evidence="2">
    <location>
        <begin position="119"/>
        <end position="211"/>
    </location>
</feature>
<dbReference type="Proteomes" id="UP000285305">
    <property type="component" value="Unassembled WGS sequence"/>
</dbReference>
<dbReference type="InterPro" id="IPR006860">
    <property type="entry name" value="FecR"/>
</dbReference>
<gene>
    <name evidence="4" type="ORF">DW853_12410</name>
    <name evidence="5" type="ORF">DWZ78_14590</name>
</gene>
<dbReference type="RefSeq" id="WP_117740663.1">
    <property type="nucleotide sequence ID" value="NZ_BAABYC010000001.1"/>
</dbReference>
<comment type="caution">
    <text evidence="4">The sequence shown here is derived from an EMBL/GenBank/DDBJ whole genome shotgun (WGS) entry which is preliminary data.</text>
</comment>
<evidence type="ECO:0000313" key="6">
    <source>
        <dbReference type="Proteomes" id="UP000284604"/>
    </source>
</evidence>
<protein>
    <submittedName>
        <fullName evidence="4">FecR family protein</fullName>
    </submittedName>
</protein>
<keyword evidence="1" id="KW-0472">Membrane</keyword>
<accession>A0A413ZPC5</accession>
<dbReference type="AlphaFoldDB" id="A0A413ZPC5"/>